<evidence type="ECO:0000313" key="1">
    <source>
        <dbReference type="EMBL" id="KAI0038159.1"/>
    </source>
</evidence>
<sequence length="267" mass="29015">MGSRVESPTLRSRVSHLLSHCRTRYPPTSSMPRDFALELAFAGANVSVGRRSGAAVVADGPALASLRLSNGRIRKPRRPAAGNEYTPSPFRKSCLASDRLLKWTTPYGLVWAAEQRRLLSPRVFAHRQLVMVSSVVESTRGTYGAGLLRFTQFCDSLAIAEGARMPAADDLLAAFASSAAAVVGAHAVTQWMFGLRMWHELNGAPWLGGTMLARAVKVPPFVCSLASHVAYYVWLFFRVSPSSRCRLPPAPFALPSPSPTCRPCMTV</sequence>
<organism evidence="1 2">
    <name type="scientific">Auriscalpium vulgare</name>
    <dbReference type="NCBI Taxonomy" id="40419"/>
    <lineage>
        <taxon>Eukaryota</taxon>
        <taxon>Fungi</taxon>
        <taxon>Dikarya</taxon>
        <taxon>Basidiomycota</taxon>
        <taxon>Agaricomycotina</taxon>
        <taxon>Agaricomycetes</taxon>
        <taxon>Russulales</taxon>
        <taxon>Auriscalpiaceae</taxon>
        <taxon>Auriscalpium</taxon>
    </lineage>
</organism>
<dbReference type="Proteomes" id="UP000814033">
    <property type="component" value="Unassembled WGS sequence"/>
</dbReference>
<proteinExistence type="predicted"/>
<keyword evidence="2" id="KW-1185">Reference proteome</keyword>
<comment type="caution">
    <text evidence="1">The sequence shown here is derived from an EMBL/GenBank/DDBJ whole genome shotgun (WGS) entry which is preliminary data.</text>
</comment>
<reference evidence="1" key="1">
    <citation type="submission" date="2021-02" db="EMBL/GenBank/DDBJ databases">
        <authorList>
            <consortium name="DOE Joint Genome Institute"/>
            <person name="Ahrendt S."/>
            <person name="Looney B.P."/>
            <person name="Miyauchi S."/>
            <person name="Morin E."/>
            <person name="Drula E."/>
            <person name="Courty P.E."/>
            <person name="Chicoki N."/>
            <person name="Fauchery L."/>
            <person name="Kohler A."/>
            <person name="Kuo A."/>
            <person name="Labutti K."/>
            <person name="Pangilinan J."/>
            <person name="Lipzen A."/>
            <person name="Riley R."/>
            <person name="Andreopoulos W."/>
            <person name="He G."/>
            <person name="Johnson J."/>
            <person name="Barry K.W."/>
            <person name="Grigoriev I.V."/>
            <person name="Nagy L."/>
            <person name="Hibbett D."/>
            <person name="Henrissat B."/>
            <person name="Matheny P.B."/>
            <person name="Labbe J."/>
            <person name="Martin F."/>
        </authorList>
    </citation>
    <scope>NUCLEOTIDE SEQUENCE</scope>
    <source>
        <strain evidence="1">FP105234-sp</strain>
    </source>
</reference>
<dbReference type="EMBL" id="MU276577">
    <property type="protein sequence ID" value="KAI0038159.1"/>
    <property type="molecule type" value="Genomic_DNA"/>
</dbReference>
<gene>
    <name evidence="1" type="ORF">FA95DRAFT_1286011</name>
</gene>
<protein>
    <submittedName>
        <fullName evidence="1">Uncharacterized protein</fullName>
    </submittedName>
</protein>
<evidence type="ECO:0000313" key="2">
    <source>
        <dbReference type="Proteomes" id="UP000814033"/>
    </source>
</evidence>
<accession>A0ACB8R220</accession>
<name>A0ACB8R220_9AGAM</name>
<reference evidence="1" key="2">
    <citation type="journal article" date="2022" name="New Phytol.">
        <title>Evolutionary transition to the ectomycorrhizal habit in the genomes of a hyperdiverse lineage of mushroom-forming fungi.</title>
        <authorList>
            <person name="Looney B."/>
            <person name="Miyauchi S."/>
            <person name="Morin E."/>
            <person name="Drula E."/>
            <person name="Courty P.E."/>
            <person name="Kohler A."/>
            <person name="Kuo A."/>
            <person name="LaButti K."/>
            <person name="Pangilinan J."/>
            <person name="Lipzen A."/>
            <person name="Riley R."/>
            <person name="Andreopoulos W."/>
            <person name="He G."/>
            <person name="Johnson J."/>
            <person name="Nolan M."/>
            <person name="Tritt A."/>
            <person name="Barry K.W."/>
            <person name="Grigoriev I.V."/>
            <person name="Nagy L.G."/>
            <person name="Hibbett D."/>
            <person name="Henrissat B."/>
            <person name="Matheny P.B."/>
            <person name="Labbe J."/>
            <person name="Martin F.M."/>
        </authorList>
    </citation>
    <scope>NUCLEOTIDE SEQUENCE</scope>
    <source>
        <strain evidence="1">FP105234-sp</strain>
    </source>
</reference>